<reference evidence="2" key="2">
    <citation type="journal article" date="2018" name="Mol. Plant Microbe Interact.">
        <title>Genome sequence resources for the wheat stripe rust pathogen (Puccinia striiformis f. sp. tritici) and the barley stripe rust pathogen (Puccinia striiformis f. sp. hordei).</title>
        <authorList>
            <person name="Xia C."/>
            <person name="Wang M."/>
            <person name="Yin C."/>
            <person name="Cornejo O.E."/>
            <person name="Hulbert S.H."/>
            <person name="Chen X."/>
        </authorList>
    </citation>
    <scope>NUCLEOTIDE SEQUENCE [LARGE SCALE GENOMIC DNA]</scope>
    <source>
        <strain evidence="2">93-210</strain>
    </source>
</reference>
<evidence type="ECO:0000313" key="2">
    <source>
        <dbReference type="Proteomes" id="UP001060170"/>
    </source>
</evidence>
<gene>
    <name evidence="1" type="ORF">MJO28_012073</name>
</gene>
<comment type="caution">
    <text evidence="1">The sequence shown here is derived from an EMBL/GenBank/DDBJ whole genome shotgun (WGS) entry which is preliminary data.</text>
</comment>
<dbReference type="EMBL" id="CM045876">
    <property type="protein sequence ID" value="KAI7942046.1"/>
    <property type="molecule type" value="Genomic_DNA"/>
</dbReference>
<evidence type="ECO:0000313" key="1">
    <source>
        <dbReference type="EMBL" id="KAI7942046.1"/>
    </source>
</evidence>
<dbReference type="Proteomes" id="UP001060170">
    <property type="component" value="Chromosome 12"/>
</dbReference>
<sequence length="125" mass="13591">MSALPDINIASRSVSGTKRKENSPSLTDPTPENTQPFEGERPAIDDPGLLSRRQWYRQPRTSTPICPSPTTMVPLSRKKLMSNPPSILPRPPLGRPSELKYSAGLPPTSDFVPPGMASVVTLEAK</sequence>
<reference evidence="2" key="1">
    <citation type="journal article" date="2018" name="BMC Genomics">
        <title>Genomic insights into host adaptation between the wheat stripe rust pathogen (Puccinia striiformis f. sp. tritici) and the barley stripe rust pathogen (Puccinia striiformis f. sp. hordei).</title>
        <authorList>
            <person name="Xia C."/>
            <person name="Wang M."/>
            <person name="Yin C."/>
            <person name="Cornejo O.E."/>
            <person name="Hulbert S.H."/>
            <person name="Chen X."/>
        </authorList>
    </citation>
    <scope>NUCLEOTIDE SEQUENCE [LARGE SCALE GENOMIC DNA]</scope>
    <source>
        <strain evidence="2">93-210</strain>
    </source>
</reference>
<organism evidence="1 2">
    <name type="scientific">Puccinia striiformis f. sp. tritici</name>
    <dbReference type="NCBI Taxonomy" id="168172"/>
    <lineage>
        <taxon>Eukaryota</taxon>
        <taxon>Fungi</taxon>
        <taxon>Dikarya</taxon>
        <taxon>Basidiomycota</taxon>
        <taxon>Pucciniomycotina</taxon>
        <taxon>Pucciniomycetes</taxon>
        <taxon>Pucciniales</taxon>
        <taxon>Pucciniaceae</taxon>
        <taxon>Puccinia</taxon>
    </lineage>
</organism>
<reference evidence="1 2" key="3">
    <citation type="journal article" date="2022" name="Microbiol. Spectr.">
        <title>Folding features and dynamics of 3D genome architecture in plant fungal pathogens.</title>
        <authorList>
            <person name="Xia C."/>
        </authorList>
    </citation>
    <scope>NUCLEOTIDE SEQUENCE [LARGE SCALE GENOMIC DNA]</scope>
    <source>
        <strain evidence="1 2">93-210</strain>
    </source>
</reference>
<accession>A0ACC0E075</accession>
<name>A0ACC0E075_9BASI</name>
<protein>
    <submittedName>
        <fullName evidence="1">Uncharacterized protein</fullName>
    </submittedName>
</protein>
<keyword evidence="2" id="KW-1185">Reference proteome</keyword>
<proteinExistence type="predicted"/>